<accession>A0A3P3U333</accession>
<organism evidence="1 2">
    <name type="scientific">Paenibacillus oralis</name>
    <dbReference type="NCBI Taxonomy" id="2490856"/>
    <lineage>
        <taxon>Bacteria</taxon>
        <taxon>Bacillati</taxon>
        <taxon>Bacillota</taxon>
        <taxon>Bacilli</taxon>
        <taxon>Bacillales</taxon>
        <taxon>Paenibacillaceae</taxon>
        <taxon>Paenibacillus</taxon>
    </lineage>
</organism>
<sequence>MNIFSFIHNIFEPPLFVNSFRCNELNRETFLAAMGFQVVSFAYDDAASRPELCITLLRLMLNR</sequence>
<dbReference type="AlphaFoldDB" id="A0A3P3U333"/>
<reference evidence="1 2" key="1">
    <citation type="submission" date="2018-11" db="EMBL/GenBank/DDBJ databases">
        <title>Genome sequencing of Paenibacillus sp. KCOM 3021 (= ChDC PVNT-B20).</title>
        <authorList>
            <person name="Kook J.-K."/>
            <person name="Park S.-N."/>
            <person name="Lim Y.K."/>
        </authorList>
    </citation>
    <scope>NUCLEOTIDE SEQUENCE [LARGE SCALE GENOMIC DNA]</scope>
    <source>
        <strain evidence="1 2">KCOM 3021</strain>
    </source>
</reference>
<dbReference type="EMBL" id="RRCN01000001">
    <property type="protein sequence ID" value="RRJ64762.1"/>
    <property type="molecule type" value="Genomic_DNA"/>
</dbReference>
<evidence type="ECO:0000313" key="1">
    <source>
        <dbReference type="EMBL" id="RRJ64762.1"/>
    </source>
</evidence>
<name>A0A3P3U333_9BACL</name>
<evidence type="ECO:0000313" key="2">
    <source>
        <dbReference type="Proteomes" id="UP000267017"/>
    </source>
</evidence>
<gene>
    <name evidence="1" type="ORF">EHV15_18905</name>
</gene>
<protein>
    <submittedName>
        <fullName evidence="1">Uncharacterized protein</fullName>
    </submittedName>
</protein>
<proteinExistence type="predicted"/>
<comment type="caution">
    <text evidence="1">The sequence shown here is derived from an EMBL/GenBank/DDBJ whole genome shotgun (WGS) entry which is preliminary data.</text>
</comment>
<dbReference type="Proteomes" id="UP000267017">
    <property type="component" value="Unassembled WGS sequence"/>
</dbReference>
<keyword evidence="2" id="KW-1185">Reference proteome</keyword>